<gene>
    <name evidence="4" type="ORF">GBAG_2221</name>
</gene>
<dbReference type="Proteomes" id="UP000028653">
    <property type="component" value="Unassembled WGS sequence"/>
</dbReference>
<dbReference type="InterPro" id="IPR046342">
    <property type="entry name" value="CBS_dom_sf"/>
</dbReference>
<dbReference type="Gene3D" id="2.60.120.10">
    <property type="entry name" value="Jelly Rolls"/>
    <property type="match status" value="1"/>
</dbReference>
<evidence type="ECO:0000313" key="5">
    <source>
        <dbReference type="Proteomes" id="UP000028653"/>
    </source>
</evidence>
<dbReference type="InterPro" id="IPR018490">
    <property type="entry name" value="cNMP-bd_dom_sf"/>
</dbReference>
<dbReference type="eggNOG" id="COG2905">
    <property type="taxonomic scope" value="Bacteria"/>
</dbReference>
<dbReference type="CDD" id="cd05401">
    <property type="entry name" value="NT_GlnE_GlnD_like"/>
    <property type="match status" value="1"/>
</dbReference>
<dbReference type="AlphaFoldDB" id="A0A085GCJ2"/>
<dbReference type="InterPro" id="IPR000595">
    <property type="entry name" value="cNMP-bd_dom"/>
</dbReference>
<evidence type="ECO:0000313" key="4">
    <source>
        <dbReference type="EMBL" id="KFC81437.1"/>
    </source>
</evidence>
<keyword evidence="4" id="KW-0808">Transferase</keyword>
<dbReference type="InterPro" id="IPR018821">
    <property type="entry name" value="DUF294_put_nucleoTrafse_sb-bd"/>
</dbReference>
<dbReference type="PANTHER" id="PTHR48108:SF31">
    <property type="entry name" value="CBS DOMAIN AND CYCLIC NUCLEOTIDE-REGULATED NUCLEOTIDYLTRANSFERASE"/>
    <property type="match status" value="1"/>
</dbReference>
<sequence>MTMEPLLPNICDFIAHVSPLNTLPADAQNDIARSISISYLAVGETLAFDIAARERYLYIVRTGSLEQRWSDGVLRARLGPEDLFGFTFLEGIPGNPEDCYNVTAIENTLLYQIPHRVLKQVLHAHPQYATHFSINAHDRLNSAMDVVWSDEDKGMFVRKVSDLASGTVSVVEASTSIQETAKQMRCVDRCSTAVIMENDHIIGIISDRDMTRRVVAEGFDITRAVKEVMTAAPVTVSSGDLVMHAVSLMMSHGVSSLPVVDNHQPVGLLTASHLVQHHRVQAIFLIERISHCQSVDELAALQVERQAIFEALVQGNLRSGVVEMVMSMLMDAFTRRLIELALVEFGEPPCEFSWVIAGSHARNEVHVHSDQDSAIILPDGTGLEEQMWFLRFARSVCLGLDQCGYPLCTGNFMASERRWCQPLSVWLACIRKWVTNPEYTQLLNATVFLETRAFYGNTWLHDAFQQALLTEIAAHPGFLRSLTRDATSTSPPLGIFNNLVLEKSGNDSKTLNIKRYALTLIIDLSRIYALAAGCSETHTEARFYAARDKGLMSAEGCTDIIDAFRFLTRQRFNHQLSQLRKGLAPDNHIDPHEFGSFERKHLKDAFRIIARQQELARMLFVKG</sequence>
<keyword evidence="1" id="KW-0677">Repeat</keyword>
<feature type="domain" description="CBS" evidence="3">
    <location>
        <begin position="229"/>
        <end position="285"/>
    </location>
</feature>
<dbReference type="RefSeq" id="WP_034495870.1">
    <property type="nucleotide sequence ID" value="NZ_JMPI01000030.1"/>
</dbReference>
<keyword evidence="2" id="KW-0129">CBS domain</keyword>
<proteinExistence type="predicted"/>
<dbReference type="SMART" id="SM00116">
    <property type="entry name" value="CBS"/>
    <property type="match status" value="2"/>
</dbReference>
<dbReference type="InterPro" id="IPR051462">
    <property type="entry name" value="CBS_domain-containing"/>
</dbReference>
<dbReference type="Pfam" id="PF10335">
    <property type="entry name" value="DUF294_C"/>
    <property type="match status" value="1"/>
</dbReference>
<dbReference type="Pfam" id="PF00571">
    <property type="entry name" value="CBS"/>
    <property type="match status" value="2"/>
</dbReference>
<evidence type="ECO:0000259" key="3">
    <source>
        <dbReference type="PROSITE" id="PS51371"/>
    </source>
</evidence>
<dbReference type="SUPFAM" id="SSF51206">
    <property type="entry name" value="cAMP-binding domain-like"/>
    <property type="match status" value="1"/>
</dbReference>
<dbReference type="CDD" id="cd00038">
    <property type="entry name" value="CAP_ED"/>
    <property type="match status" value="1"/>
</dbReference>
<organism evidence="4 5">
    <name type="scientific">Buttiauxella agrestis ATCC 33320</name>
    <dbReference type="NCBI Taxonomy" id="1006004"/>
    <lineage>
        <taxon>Bacteria</taxon>
        <taxon>Pseudomonadati</taxon>
        <taxon>Pseudomonadota</taxon>
        <taxon>Gammaproteobacteria</taxon>
        <taxon>Enterobacterales</taxon>
        <taxon>Enterobacteriaceae</taxon>
        <taxon>Buttiauxella</taxon>
    </lineage>
</organism>
<accession>A0A085GCJ2</accession>
<name>A0A085GCJ2_9ENTR</name>
<dbReference type="InterPro" id="IPR000644">
    <property type="entry name" value="CBS_dom"/>
</dbReference>
<evidence type="ECO:0000256" key="1">
    <source>
        <dbReference type="ARBA" id="ARBA00022737"/>
    </source>
</evidence>
<keyword evidence="5" id="KW-1185">Reference proteome</keyword>
<dbReference type="SUPFAM" id="SSF54631">
    <property type="entry name" value="CBS-domain pair"/>
    <property type="match status" value="1"/>
</dbReference>
<dbReference type="PANTHER" id="PTHR48108">
    <property type="entry name" value="CBS DOMAIN-CONTAINING PROTEIN CBSX2, CHLOROPLASTIC"/>
    <property type="match status" value="1"/>
</dbReference>
<dbReference type="GO" id="GO:0008773">
    <property type="term" value="F:[protein-PII] uridylyltransferase activity"/>
    <property type="evidence" value="ECO:0007669"/>
    <property type="project" value="UniProtKB-EC"/>
</dbReference>
<dbReference type="Gene3D" id="3.10.580.10">
    <property type="entry name" value="CBS-domain"/>
    <property type="match status" value="1"/>
</dbReference>
<protein>
    <submittedName>
        <fullName evidence="4">Putative signal transduction protein</fullName>
        <ecNumber evidence="4">2.7.7.59</ecNumber>
    </submittedName>
</protein>
<keyword evidence="4" id="KW-0548">Nucleotidyltransferase</keyword>
<comment type="caution">
    <text evidence="4">The sequence shown here is derived from an EMBL/GenBank/DDBJ whole genome shotgun (WGS) entry which is preliminary data.</text>
</comment>
<dbReference type="EMBL" id="JMPI01000030">
    <property type="protein sequence ID" value="KFC81437.1"/>
    <property type="molecule type" value="Genomic_DNA"/>
</dbReference>
<feature type="domain" description="CBS" evidence="3">
    <location>
        <begin position="163"/>
        <end position="221"/>
    </location>
</feature>
<dbReference type="InterPro" id="IPR005105">
    <property type="entry name" value="GlnD_Uridyltrans_N"/>
</dbReference>
<reference evidence="4 5" key="1">
    <citation type="submission" date="2014-05" db="EMBL/GenBank/DDBJ databases">
        <title>ATOL: Assembling a taxonomically balanced genome-scale reconstruction of the evolutionary history of the Enterobacteriaceae.</title>
        <authorList>
            <person name="Plunkett G.III."/>
            <person name="Neeno-Eckwall E.C."/>
            <person name="Glasner J.D."/>
            <person name="Perna N.T."/>
        </authorList>
    </citation>
    <scope>NUCLEOTIDE SEQUENCE [LARGE SCALE GENOMIC DNA]</scope>
    <source>
        <strain evidence="4 5">ATCC 33320</strain>
    </source>
</reference>
<dbReference type="STRING" id="1006004.GBAG_2221"/>
<dbReference type="OrthoDB" id="9808528at2"/>
<dbReference type="EC" id="2.7.7.59" evidence="4"/>
<evidence type="ECO:0000256" key="2">
    <source>
        <dbReference type="PROSITE-ProRule" id="PRU00703"/>
    </source>
</evidence>
<dbReference type="InterPro" id="IPR014710">
    <property type="entry name" value="RmlC-like_jellyroll"/>
</dbReference>
<dbReference type="Pfam" id="PF03445">
    <property type="entry name" value="DUF294"/>
    <property type="match status" value="1"/>
</dbReference>
<dbReference type="PROSITE" id="PS51371">
    <property type="entry name" value="CBS"/>
    <property type="match status" value="2"/>
</dbReference>